<dbReference type="AlphaFoldDB" id="A0AAV6RWZ3"/>
<comment type="caution">
    <text evidence="1">The sequence shown here is derived from an EMBL/GenBank/DDBJ whole genome shotgun (WGS) entry which is preliminary data.</text>
</comment>
<dbReference type="EMBL" id="JAGKHQ010000008">
    <property type="protein sequence ID" value="KAG7509619.1"/>
    <property type="molecule type" value="Genomic_DNA"/>
</dbReference>
<keyword evidence="2" id="KW-1185">Reference proteome</keyword>
<accession>A0AAV6RWZ3</accession>
<reference evidence="1 2" key="1">
    <citation type="journal article" date="2021" name="Sci. Rep.">
        <title>Chromosome anchoring in Senegalese sole (Solea senegalensis) reveals sex-associated markers and genome rearrangements in flatfish.</title>
        <authorList>
            <person name="Guerrero-Cozar I."/>
            <person name="Gomez-Garrido J."/>
            <person name="Berbel C."/>
            <person name="Martinez-Blanch J.F."/>
            <person name="Alioto T."/>
            <person name="Claros M.G."/>
            <person name="Gagnaire P.A."/>
            <person name="Manchado M."/>
        </authorList>
    </citation>
    <scope>NUCLEOTIDE SEQUENCE [LARGE SCALE GENOMIC DNA]</scope>
    <source>
        <strain evidence="1">Sse05_10M</strain>
    </source>
</reference>
<dbReference type="Proteomes" id="UP000693946">
    <property type="component" value="Linkage Group LG16"/>
</dbReference>
<organism evidence="1 2">
    <name type="scientific">Solea senegalensis</name>
    <name type="common">Senegalese sole</name>
    <dbReference type="NCBI Taxonomy" id="28829"/>
    <lineage>
        <taxon>Eukaryota</taxon>
        <taxon>Metazoa</taxon>
        <taxon>Chordata</taxon>
        <taxon>Craniata</taxon>
        <taxon>Vertebrata</taxon>
        <taxon>Euteleostomi</taxon>
        <taxon>Actinopterygii</taxon>
        <taxon>Neopterygii</taxon>
        <taxon>Teleostei</taxon>
        <taxon>Neoteleostei</taxon>
        <taxon>Acanthomorphata</taxon>
        <taxon>Carangaria</taxon>
        <taxon>Pleuronectiformes</taxon>
        <taxon>Pleuronectoidei</taxon>
        <taxon>Soleidae</taxon>
        <taxon>Solea</taxon>
    </lineage>
</organism>
<evidence type="ECO:0000313" key="2">
    <source>
        <dbReference type="Proteomes" id="UP000693946"/>
    </source>
</evidence>
<protein>
    <submittedName>
        <fullName evidence="1">Uncharacterized protein</fullName>
    </submittedName>
</protein>
<proteinExistence type="predicted"/>
<evidence type="ECO:0000313" key="1">
    <source>
        <dbReference type="EMBL" id="KAG7509619.1"/>
    </source>
</evidence>
<name>A0AAV6RWZ3_SOLSE</name>
<gene>
    <name evidence="1" type="ORF">JOB18_000198</name>
</gene>
<sequence>MRKKETTGASCSSERHLFTCDTYADGRFPRRRSSAAAYRGKPTQQLVMCFFEVNLLTVFTSSVGGHGGGRCGTDTDVYCR</sequence>